<dbReference type="Gene3D" id="3.30.565.10">
    <property type="entry name" value="Histidine kinase-like ATPase, C-terminal domain"/>
    <property type="match status" value="1"/>
</dbReference>
<feature type="transmembrane region" description="Helical" evidence="8">
    <location>
        <begin position="162"/>
        <end position="180"/>
    </location>
</feature>
<sequence>MNLLMFFLYSIPEEFLIVALCITLAGYNISACKLRYIIVSLLLAISVKALQLLDLSLPLRSFFQFVILIILVKQGMGIPLLPLITCSVITLLVLQMNELLVMSIFTNFYDKTLQEIQMEPLLWFARTLPNLLLMSLFLYIIKKYKIFFFKENIPSNKLTFRSYWIFSAFYTFGIIGAITLEQGDIGPGYILVCIVIFQAFSLLVIQELVKSNRHETQLAVYKESIKNMTSLFTTIRSQRHDFANHIQVLYILAKQKEHEKLLRYIEQLVGQITSINEVLLSDNPELSALLQTKIAQFAQEKIRLRLHLTSSLTELEIPVIELNQIIGNLLDNAADAIKAADYPSDEILLETIKINNKVQIKVKNYRPIIPIYLQKKIFEYGFSTKQNHSGLGLAIVTSLVEKNKGTLCLISNEKVGTEFTITFPVKELKKIEQKTG</sequence>
<evidence type="ECO:0000313" key="11">
    <source>
        <dbReference type="EMBL" id="SDG91590.1"/>
    </source>
</evidence>
<proteinExistence type="predicted"/>
<dbReference type="AlphaFoldDB" id="A0A1G7Y6H8"/>
<dbReference type="InterPro" id="IPR003594">
    <property type="entry name" value="HATPase_dom"/>
</dbReference>
<evidence type="ECO:0000256" key="4">
    <source>
        <dbReference type="ARBA" id="ARBA00022741"/>
    </source>
</evidence>
<gene>
    <name evidence="10" type="ORF">K3F53_10485</name>
    <name evidence="11" type="ORF">SAMN04489735_1005130</name>
</gene>
<dbReference type="InterPro" id="IPR004358">
    <property type="entry name" value="Sig_transdc_His_kin-like_C"/>
</dbReference>
<keyword evidence="5 11" id="KW-0418">Kinase</keyword>
<keyword evidence="8" id="KW-0812">Transmembrane</keyword>
<feature type="transmembrane region" description="Helical" evidence="8">
    <location>
        <begin position="34"/>
        <end position="50"/>
    </location>
</feature>
<keyword evidence="4" id="KW-0547">Nucleotide-binding</keyword>
<feature type="transmembrane region" description="Helical" evidence="8">
    <location>
        <begin position="88"/>
        <end position="109"/>
    </location>
</feature>
<dbReference type="EMBL" id="CP080764">
    <property type="protein sequence ID" value="QYY41376.1"/>
    <property type="molecule type" value="Genomic_DNA"/>
</dbReference>
<feature type="domain" description="Histidine kinase" evidence="9">
    <location>
        <begin position="237"/>
        <end position="427"/>
    </location>
</feature>
<comment type="catalytic activity">
    <reaction evidence="1">
        <text>ATP + protein L-histidine = ADP + protein N-phospho-L-histidine.</text>
        <dbReference type="EC" id="2.7.13.3"/>
    </reaction>
</comment>
<dbReference type="PROSITE" id="PS50109">
    <property type="entry name" value="HIS_KIN"/>
    <property type="match status" value="1"/>
</dbReference>
<feature type="transmembrane region" description="Helical" evidence="8">
    <location>
        <begin position="6"/>
        <end position="27"/>
    </location>
</feature>
<dbReference type="PANTHER" id="PTHR40448">
    <property type="entry name" value="TWO-COMPONENT SENSOR HISTIDINE KINASE"/>
    <property type="match status" value="1"/>
</dbReference>
<dbReference type="Gene3D" id="1.10.287.130">
    <property type="match status" value="1"/>
</dbReference>
<dbReference type="Proteomes" id="UP000198956">
    <property type="component" value="Unassembled WGS sequence"/>
</dbReference>
<evidence type="ECO:0000259" key="9">
    <source>
        <dbReference type="PROSITE" id="PS50109"/>
    </source>
</evidence>
<keyword evidence="13" id="KW-1185">Reference proteome</keyword>
<evidence type="ECO:0000313" key="10">
    <source>
        <dbReference type="EMBL" id="QYY41376.1"/>
    </source>
</evidence>
<organism evidence="11 12">
    <name type="scientific">Aneurinibacillus thermoaerophilus</name>
    <dbReference type="NCBI Taxonomy" id="143495"/>
    <lineage>
        <taxon>Bacteria</taxon>
        <taxon>Bacillati</taxon>
        <taxon>Bacillota</taxon>
        <taxon>Bacilli</taxon>
        <taxon>Bacillales</taxon>
        <taxon>Paenibacillaceae</taxon>
        <taxon>Aneurinibacillus group</taxon>
        <taxon>Aneurinibacillus</taxon>
    </lineage>
</organism>
<dbReference type="InterPro" id="IPR036890">
    <property type="entry name" value="HATPase_C_sf"/>
</dbReference>
<dbReference type="PANTHER" id="PTHR40448:SF1">
    <property type="entry name" value="TWO-COMPONENT SENSOR HISTIDINE KINASE"/>
    <property type="match status" value="1"/>
</dbReference>
<reference evidence="10 13" key="2">
    <citation type="submission" date="2021-08" db="EMBL/GenBank/DDBJ databases">
        <title>Complete genome sequence of the strain Aneurinibacillus thermoaerophilus CCM 8960.</title>
        <authorList>
            <person name="Musilova J."/>
            <person name="Kourilova X."/>
            <person name="Pernicova I."/>
            <person name="Bezdicek M."/>
            <person name="Lengerova M."/>
            <person name="Obruca S."/>
            <person name="Sedlar K."/>
        </authorList>
    </citation>
    <scope>NUCLEOTIDE SEQUENCE [LARGE SCALE GENOMIC DNA]</scope>
    <source>
        <strain evidence="10 13">CCM 8960</strain>
    </source>
</reference>
<dbReference type="GO" id="GO:0042802">
    <property type="term" value="F:identical protein binding"/>
    <property type="evidence" value="ECO:0007669"/>
    <property type="project" value="TreeGrafter"/>
</dbReference>
<dbReference type="SMART" id="SM00387">
    <property type="entry name" value="HATPase_c"/>
    <property type="match status" value="1"/>
</dbReference>
<keyword evidence="7" id="KW-0902">Two-component regulatory system</keyword>
<keyword evidence="8" id="KW-0472">Membrane</keyword>
<evidence type="ECO:0000256" key="6">
    <source>
        <dbReference type="ARBA" id="ARBA00022840"/>
    </source>
</evidence>
<feature type="transmembrane region" description="Helical" evidence="8">
    <location>
        <begin position="186"/>
        <end position="205"/>
    </location>
</feature>
<evidence type="ECO:0000313" key="13">
    <source>
        <dbReference type="Proteomes" id="UP000826616"/>
    </source>
</evidence>
<protein>
    <recommendedName>
        <fullName evidence="2">histidine kinase</fullName>
        <ecNumber evidence="2">2.7.13.3</ecNumber>
    </recommendedName>
</protein>
<dbReference type="GeneID" id="97141795"/>
<dbReference type="EC" id="2.7.13.3" evidence="2"/>
<feature type="transmembrane region" description="Helical" evidence="8">
    <location>
        <begin position="121"/>
        <end position="141"/>
    </location>
</feature>
<reference evidence="11 12" key="1">
    <citation type="submission" date="2016-10" db="EMBL/GenBank/DDBJ databases">
        <authorList>
            <person name="de Groot N.N."/>
        </authorList>
    </citation>
    <scope>NUCLEOTIDE SEQUENCE [LARGE SCALE GENOMIC DNA]</scope>
    <source>
        <strain evidence="11 12">L 420-91</strain>
    </source>
</reference>
<evidence type="ECO:0000256" key="2">
    <source>
        <dbReference type="ARBA" id="ARBA00012438"/>
    </source>
</evidence>
<dbReference type="GO" id="GO:0000160">
    <property type="term" value="P:phosphorelay signal transduction system"/>
    <property type="evidence" value="ECO:0007669"/>
    <property type="project" value="UniProtKB-KW"/>
</dbReference>
<accession>A0A1G7Y6H8</accession>
<dbReference type="InterPro" id="IPR005467">
    <property type="entry name" value="His_kinase_dom"/>
</dbReference>
<dbReference type="OrthoDB" id="3173688at2"/>
<dbReference type="GO" id="GO:0005524">
    <property type="term" value="F:ATP binding"/>
    <property type="evidence" value="ECO:0007669"/>
    <property type="project" value="UniProtKB-KW"/>
</dbReference>
<dbReference type="RefSeq" id="WP_057898599.1">
    <property type="nucleotide sequence ID" value="NZ_CP080764.1"/>
</dbReference>
<dbReference type="GO" id="GO:0004673">
    <property type="term" value="F:protein histidine kinase activity"/>
    <property type="evidence" value="ECO:0007669"/>
    <property type="project" value="UniProtKB-EC"/>
</dbReference>
<evidence type="ECO:0000256" key="5">
    <source>
        <dbReference type="ARBA" id="ARBA00022777"/>
    </source>
</evidence>
<evidence type="ECO:0000256" key="1">
    <source>
        <dbReference type="ARBA" id="ARBA00000085"/>
    </source>
</evidence>
<evidence type="ECO:0000256" key="8">
    <source>
        <dbReference type="SAM" id="Phobius"/>
    </source>
</evidence>
<keyword evidence="6" id="KW-0067">ATP-binding</keyword>
<dbReference type="Proteomes" id="UP000826616">
    <property type="component" value="Chromosome"/>
</dbReference>
<evidence type="ECO:0000313" key="12">
    <source>
        <dbReference type="Proteomes" id="UP000198956"/>
    </source>
</evidence>
<dbReference type="PRINTS" id="PR00344">
    <property type="entry name" value="BCTRLSENSOR"/>
</dbReference>
<name>A0A1G7Y6H8_ANETH</name>
<dbReference type="SUPFAM" id="SSF55874">
    <property type="entry name" value="ATPase domain of HSP90 chaperone/DNA topoisomerase II/histidine kinase"/>
    <property type="match status" value="1"/>
</dbReference>
<keyword evidence="8" id="KW-1133">Transmembrane helix</keyword>
<evidence type="ECO:0000256" key="3">
    <source>
        <dbReference type="ARBA" id="ARBA00022679"/>
    </source>
</evidence>
<dbReference type="EMBL" id="FNDE01000005">
    <property type="protein sequence ID" value="SDG91590.1"/>
    <property type="molecule type" value="Genomic_DNA"/>
</dbReference>
<evidence type="ECO:0000256" key="7">
    <source>
        <dbReference type="ARBA" id="ARBA00023012"/>
    </source>
</evidence>
<dbReference type="Pfam" id="PF14689">
    <property type="entry name" value="SPOB_a"/>
    <property type="match status" value="1"/>
</dbReference>
<dbReference type="InterPro" id="IPR039506">
    <property type="entry name" value="SPOB_a"/>
</dbReference>
<keyword evidence="3" id="KW-0808">Transferase</keyword>
<dbReference type="Pfam" id="PF02518">
    <property type="entry name" value="HATPase_c"/>
    <property type="match status" value="1"/>
</dbReference>